<proteinExistence type="predicted"/>
<dbReference type="EMBL" id="PHUM01000004">
    <property type="protein sequence ID" value="PWH09069.1"/>
    <property type="molecule type" value="Genomic_DNA"/>
</dbReference>
<evidence type="ECO:0000313" key="3">
    <source>
        <dbReference type="EMBL" id="RGW63377.1"/>
    </source>
</evidence>
<reference evidence="3 5" key="2">
    <citation type="submission" date="2018-08" db="EMBL/GenBank/DDBJ databases">
        <title>A genome reference for cultivated species of the human gut microbiota.</title>
        <authorList>
            <person name="Zou Y."/>
            <person name="Xue W."/>
            <person name="Luo G."/>
        </authorList>
    </citation>
    <scope>NUCLEOTIDE SEQUENCE [LARGE SCALE GENOMIC DNA]</scope>
    <source>
        <strain evidence="3 5">AF11-12</strain>
    </source>
</reference>
<evidence type="ECO:0000313" key="5">
    <source>
        <dbReference type="Proteomes" id="UP000265775"/>
    </source>
</evidence>
<reference evidence="2 4" key="1">
    <citation type="submission" date="2017-11" db="EMBL/GenBank/DDBJ databases">
        <title>Draft genome sequence of Bifidobacterium longum UMA026, isolated from Holstein dairy cow feces.</title>
        <authorList>
            <person name="Albert K."/>
            <person name="Sela D.A."/>
        </authorList>
    </citation>
    <scope>NUCLEOTIDE SEQUENCE [LARGE SCALE GENOMIC DNA]</scope>
    <source>
        <strain evidence="2 4">UMA026</strain>
    </source>
</reference>
<dbReference type="AlphaFoldDB" id="A0A269T9X1"/>
<keyword evidence="1" id="KW-0812">Transmembrane</keyword>
<feature type="transmembrane region" description="Helical" evidence="1">
    <location>
        <begin position="12"/>
        <end position="29"/>
    </location>
</feature>
<dbReference type="Proteomes" id="UP000265775">
    <property type="component" value="Unassembled WGS sequence"/>
</dbReference>
<accession>A0A269T9X1</accession>
<keyword evidence="1" id="KW-1133">Transmembrane helix</keyword>
<dbReference type="EMBL" id="QSAR01000013">
    <property type="protein sequence ID" value="RGW63377.1"/>
    <property type="molecule type" value="Genomic_DNA"/>
</dbReference>
<comment type="caution">
    <text evidence="2">The sequence shown here is derived from an EMBL/GenBank/DDBJ whole genome shotgun (WGS) entry which is preliminary data.</text>
</comment>
<evidence type="ECO:0000313" key="4">
    <source>
        <dbReference type="Proteomes" id="UP000245582"/>
    </source>
</evidence>
<keyword evidence="1" id="KW-0472">Membrane</keyword>
<gene>
    <name evidence="2" type="ORF">CWE05_04300</name>
    <name evidence="3" type="ORF">DWV59_09800</name>
</gene>
<protein>
    <submittedName>
        <fullName evidence="2">Pilus assembly protein</fullName>
    </submittedName>
</protein>
<name>A0A269T9X1_BIFLN</name>
<organism evidence="2 4">
    <name type="scientific">Bifidobacterium longum</name>
    <dbReference type="NCBI Taxonomy" id="216816"/>
    <lineage>
        <taxon>Bacteria</taxon>
        <taxon>Bacillati</taxon>
        <taxon>Actinomycetota</taxon>
        <taxon>Actinomycetes</taxon>
        <taxon>Bifidobacteriales</taxon>
        <taxon>Bifidobacteriaceae</taxon>
        <taxon>Bifidobacterium</taxon>
    </lineage>
</organism>
<evidence type="ECO:0000313" key="2">
    <source>
        <dbReference type="EMBL" id="PWH09069.1"/>
    </source>
</evidence>
<evidence type="ECO:0000256" key="1">
    <source>
        <dbReference type="SAM" id="Phobius"/>
    </source>
</evidence>
<dbReference type="Proteomes" id="UP000245582">
    <property type="component" value="Unassembled WGS sequence"/>
</dbReference>
<accession>A0A2U2RT75</accession>
<sequence length="230" mass="24730">MGHRSQAEWWWVMMWCAVLVALAVLIWPGNKSGRLYRLAYRGRAVDSAAINEPRYADSPRVGVAQVITSAIARLRGGGTLVEAFEEQSSRRFATHRITVERLITVFEQRRLPDESPAQVLEAARGVAAAAVLSDELGCQAVPCLEAVLTAYRQMRLMQNLRSQACAVPKATVGLLSALPAVTVALGELLGARPLAFLLGSPRGVVCLTLGGCCYAAGLAWMRALLKGSGL</sequence>